<dbReference type="GO" id="GO:0003677">
    <property type="term" value="F:DNA binding"/>
    <property type="evidence" value="ECO:0007669"/>
    <property type="project" value="InterPro"/>
</dbReference>
<dbReference type="GO" id="GO:0003746">
    <property type="term" value="F:translation elongation factor activity"/>
    <property type="evidence" value="ECO:0007669"/>
    <property type="project" value="UniProtKB-KW"/>
</dbReference>
<dbReference type="GO" id="GO:0070063">
    <property type="term" value="F:RNA polymerase binding"/>
    <property type="evidence" value="ECO:0007669"/>
    <property type="project" value="InterPro"/>
</dbReference>
<dbReference type="InterPro" id="IPR036953">
    <property type="entry name" value="GreA/GreB_C_sf"/>
</dbReference>
<protein>
    <submittedName>
        <fullName evidence="2">Transcription elongation factor GreA</fullName>
    </submittedName>
</protein>
<dbReference type="SUPFAM" id="SSF54534">
    <property type="entry name" value="FKBP-like"/>
    <property type="match status" value="1"/>
</dbReference>
<accession>A0A852TFV1</accession>
<keyword evidence="2" id="KW-0251">Elongation factor</keyword>
<dbReference type="AlphaFoldDB" id="A0A852TFV1"/>
<sequence length="155" mass="18076">MNHSLHLTKNYYVQQLNYIDENIKELTNLYLSSTPVQERLKHFFNLYVMEVEELLKTNKRNEIISHFPKVFIGTKATVLYDDENETEDYVICYPEQSDPDFGYISFLSPVGRQLLFKNLGDKVSIKIPTGELLVTIKEISFVGELIEYVNKSKEA</sequence>
<evidence type="ECO:0000313" key="2">
    <source>
        <dbReference type="EMBL" id="NYE06935.1"/>
    </source>
</evidence>
<name>A0A852TFV1_9BACI</name>
<proteinExistence type="predicted"/>
<dbReference type="InterPro" id="IPR001437">
    <property type="entry name" value="Tscrpt_elong_fac_GreA/B_C"/>
</dbReference>
<gene>
    <name evidence="2" type="ORF">F4694_003715</name>
</gene>
<dbReference type="InterPro" id="IPR023459">
    <property type="entry name" value="Tscrpt_elong_fac_GreA/B_fam"/>
</dbReference>
<dbReference type="Proteomes" id="UP000548423">
    <property type="component" value="Unassembled WGS sequence"/>
</dbReference>
<organism evidence="2 3">
    <name type="scientific">Neobacillus niacini</name>
    <dbReference type="NCBI Taxonomy" id="86668"/>
    <lineage>
        <taxon>Bacteria</taxon>
        <taxon>Bacillati</taxon>
        <taxon>Bacillota</taxon>
        <taxon>Bacilli</taxon>
        <taxon>Bacillales</taxon>
        <taxon>Bacillaceae</taxon>
        <taxon>Neobacillus</taxon>
    </lineage>
</organism>
<keyword evidence="2" id="KW-0648">Protein biosynthesis</keyword>
<dbReference type="GO" id="GO:0006354">
    <property type="term" value="P:DNA-templated transcription elongation"/>
    <property type="evidence" value="ECO:0007669"/>
    <property type="project" value="TreeGrafter"/>
</dbReference>
<reference evidence="3" key="2">
    <citation type="submission" date="2020-08" db="EMBL/GenBank/DDBJ databases">
        <title>The Agave Microbiome: Exploring the role of microbial communities in plant adaptations to desert environments.</title>
        <authorList>
            <person name="Partida-Martinez L.P."/>
        </authorList>
    </citation>
    <scope>NUCLEOTIDE SEQUENCE [LARGE SCALE GENOMIC DNA]</scope>
    <source>
        <strain evidence="3">AT2.8</strain>
    </source>
</reference>
<feature type="domain" description="Transcription elongation factor GreA/GreB C-terminal" evidence="1">
    <location>
        <begin position="69"/>
        <end position="140"/>
    </location>
</feature>
<reference evidence="3" key="1">
    <citation type="submission" date="2020-07" db="EMBL/GenBank/DDBJ databases">
        <authorList>
            <person name="Partida-Martinez L."/>
            <person name="Huntemann M."/>
            <person name="Clum A."/>
            <person name="Wang J."/>
            <person name="Palaniappan K."/>
            <person name="Ritter S."/>
            <person name="Chen I.-M."/>
            <person name="Stamatis D."/>
            <person name="Reddy T."/>
            <person name="O'Malley R."/>
            <person name="Daum C."/>
            <person name="Shapiro N."/>
            <person name="Ivanova N."/>
            <person name="Kyrpides N."/>
            <person name="Woyke T."/>
        </authorList>
    </citation>
    <scope>NUCLEOTIDE SEQUENCE [LARGE SCALE GENOMIC DNA]</scope>
    <source>
        <strain evidence="3">AT2.8</strain>
    </source>
</reference>
<evidence type="ECO:0000313" key="3">
    <source>
        <dbReference type="Proteomes" id="UP000548423"/>
    </source>
</evidence>
<dbReference type="PANTHER" id="PTHR30437">
    <property type="entry name" value="TRANSCRIPTION ELONGATION FACTOR GREA"/>
    <property type="match status" value="1"/>
</dbReference>
<comment type="caution">
    <text evidence="2">The sequence shown here is derived from an EMBL/GenBank/DDBJ whole genome shotgun (WGS) entry which is preliminary data.</text>
</comment>
<dbReference type="Gene3D" id="3.10.50.30">
    <property type="entry name" value="Transcription elongation factor, GreA/GreB, C-terminal domain"/>
    <property type="match status" value="1"/>
</dbReference>
<evidence type="ECO:0000259" key="1">
    <source>
        <dbReference type="Pfam" id="PF01272"/>
    </source>
</evidence>
<dbReference type="PANTHER" id="PTHR30437:SF4">
    <property type="entry name" value="TRANSCRIPTION ELONGATION FACTOR GREA"/>
    <property type="match status" value="1"/>
</dbReference>
<dbReference type="GO" id="GO:0032784">
    <property type="term" value="P:regulation of DNA-templated transcription elongation"/>
    <property type="evidence" value="ECO:0007669"/>
    <property type="project" value="InterPro"/>
</dbReference>
<dbReference type="Pfam" id="PF01272">
    <property type="entry name" value="GreA_GreB"/>
    <property type="match status" value="1"/>
</dbReference>
<dbReference type="EMBL" id="JACCBX010000007">
    <property type="protein sequence ID" value="NYE06935.1"/>
    <property type="molecule type" value="Genomic_DNA"/>
</dbReference>